<protein>
    <submittedName>
        <fullName evidence="1">Uncharacterized protein</fullName>
    </submittedName>
</protein>
<comment type="caution">
    <text evidence="1">The sequence shown here is derived from an EMBL/GenBank/DDBJ whole genome shotgun (WGS) entry which is preliminary data.</text>
</comment>
<organism evidence="1 2">
    <name type="scientific">Streptomyces enissocaesilis</name>
    <dbReference type="NCBI Taxonomy" id="332589"/>
    <lineage>
        <taxon>Bacteria</taxon>
        <taxon>Bacillati</taxon>
        <taxon>Actinomycetota</taxon>
        <taxon>Actinomycetes</taxon>
        <taxon>Kitasatosporales</taxon>
        <taxon>Streptomycetaceae</taxon>
        <taxon>Streptomyces</taxon>
        <taxon>Streptomyces rochei group</taxon>
    </lineage>
</organism>
<proteinExistence type="predicted"/>
<dbReference type="EMBL" id="BAAAUD010000030">
    <property type="protein sequence ID" value="GAA2941294.1"/>
    <property type="molecule type" value="Genomic_DNA"/>
</dbReference>
<gene>
    <name evidence="1" type="ORF">GCM10010446_28150</name>
</gene>
<evidence type="ECO:0000313" key="1">
    <source>
        <dbReference type="EMBL" id="GAA2941294.1"/>
    </source>
</evidence>
<name>A0ABN3X9Z3_9ACTN</name>
<sequence length="94" mass="9325">MTDAADDGGQVRARIAGLSVRERLSVQAGLLYGVVGGISVSGRFGDAVGDGPEACALFLARAAGSGSAMGSLPRPGWGVHGLESVRAASSRRAG</sequence>
<accession>A0ABN3X9Z3</accession>
<dbReference type="Proteomes" id="UP001500403">
    <property type="component" value="Unassembled WGS sequence"/>
</dbReference>
<keyword evidence="2" id="KW-1185">Reference proteome</keyword>
<reference evidence="1 2" key="1">
    <citation type="journal article" date="2019" name="Int. J. Syst. Evol. Microbiol.">
        <title>The Global Catalogue of Microorganisms (GCM) 10K type strain sequencing project: providing services to taxonomists for standard genome sequencing and annotation.</title>
        <authorList>
            <consortium name="The Broad Institute Genomics Platform"/>
            <consortium name="The Broad Institute Genome Sequencing Center for Infectious Disease"/>
            <person name="Wu L."/>
            <person name="Ma J."/>
        </authorList>
    </citation>
    <scope>NUCLEOTIDE SEQUENCE [LARGE SCALE GENOMIC DNA]</scope>
    <source>
        <strain evidence="1 2">JCM 9088</strain>
    </source>
</reference>
<evidence type="ECO:0000313" key="2">
    <source>
        <dbReference type="Proteomes" id="UP001500403"/>
    </source>
</evidence>